<dbReference type="RefSeq" id="XP_002895604.1">
    <property type="nucleotide sequence ID" value="XM_002895558.1"/>
</dbReference>
<gene>
    <name evidence="2" type="ORF">PITG_20539</name>
</gene>
<dbReference type="InParanoid" id="D0P282"/>
<keyword evidence="3" id="KW-1185">Reference proteome</keyword>
<sequence length="305" mass="34547">MNTTVQEPWSLQPTWNGFGGAIQSPSNASVTESDASSESDCDLLSLFEQPLSPKCVSRERSDRGGRPFPYTRSKTRWRKRPNDEIKYLRGQLGELQKLKSELSNRDTKPFHANDPTKDSNRPESFQYVREEKSDKELGAALAENRKLRSMVAARRQVTKTLQVAIDEQLEQYTHSPLSTLLNTMPAKTPWSVPKPRRKAASAPPRAPKKAKKAKTSKKMVRTHSFTSKQVSSFYFTAVLDDDEEPTAVYKCRCGVQRRMEPNTGYTNLLGHVFMWHTNFVADMTSASSNTETLVGFRWWAVPAIV</sequence>
<feature type="region of interest" description="Disordered" evidence="1">
    <location>
        <begin position="1"/>
        <end position="42"/>
    </location>
</feature>
<feature type="compositionally biased region" description="Polar residues" evidence="1">
    <location>
        <begin position="1"/>
        <end position="15"/>
    </location>
</feature>
<evidence type="ECO:0000256" key="1">
    <source>
        <dbReference type="SAM" id="MobiDB-lite"/>
    </source>
</evidence>
<dbReference type="VEuPathDB" id="FungiDB:PITG_20539"/>
<dbReference type="HOGENOM" id="CLU_913562_0_0_1"/>
<feature type="region of interest" description="Disordered" evidence="1">
    <location>
        <begin position="96"/>
        <end position="123"/>
    </location>
</feature>
<evidence type="ECO:0000313" key="3">
    <source>
        <dbReference type="Proteomes" id="UP000006643"/>
    </source>
</evidence>
<feature type="compositionally biased region" description="Basic and acidic residues" evidence="1">
    <location>
        <begin position="56"/>
        <end position="65"/>
    </location>
</feature>
<evidence type="ECO:0000313" key="2">
    <source>
        <dbReference type="EMBL" id="EEY55833.1"/>
    </source>
</evidence>
<feature type="region of interest" description="Disordered" evidence="1">
    <location>
        <begin position="54"/>
        <end position="82"/>
    </location>
</feature>
<dbReference type="Proteomes" id="UP000006643">
    <property type="component" value="Unassembled WGS sequence"/>
</dbReference>
<reference evidence="3" key="1">
    <citation type="journal article" date="2009" name="Nature">
        <title>Genome sequence and analysis of the Irish potato famine pathogen Phytophthora infestans.</title>
        <authorList>
            <consortium name="The Broad Institute Genome Sequencing Platform"/>
            <person name="Haas B.J."/>
            <person name="Kamoun S."/>
            <person name="Zody M.C."/>
            <person name="Jiang R.H."/>
            <person name="Handsaker R.E."/>
            <person name="Cano L.M."/>
            <person name="Grabherr M."/>
            <person name="Kodira C.D."/>
            <person name="Raffaele S."/>
            <person name="Torto-Alalibo T."/>
            <person name="Bozkurt T.O."/>
            <person name="Ah-Fong A.M."/>
            <person name="Alvarado L."/>
            <person name="Anderson V.L."/>
            <person name="Armstrong M.R."/>
            <person name="Avrova A."/>
            <person name="Baxter L."/>
            <person name="Beynon J."/>
            <person name="Boevink P.C."/>
            <person name="Bollmann S.R."/>
            <person name="Bos J.I."/>
            <person name="Bulone V."/>
            <person name="Cai G."/>
            <person name="Cakir C."/>
            <person name="Carrington J.C."/>
            <person name="Chawner M."/>
            <person name="Conti L."/>
            <person name="Costanzo S."/>
            <person name="Ewan R."/>
            <person name="Fahlgren N."/>
            <person name="Fischbach M.A."/>
            <person name="Fugelstad J."/>
            <person name="Gilroy E.M."/>
            <person name="Gnerre S."/>
            <person name="Green P.J."/>
            <person name="Grenville-Briggs L.J."/>
            <person name="Griffith J."/>
            <person name="Grunwald N.J."/>
            <person name="Horn K."/>
            <person name="Horner N.R."/>
            <person name="Hu C.H."/>
            <person name="Huitema E."/>
            <person name="Jeong D.H."/>
            <person name="Jones A.M."/>
            <person name="Jones J.D."/>
            <person name="Jones R.W."/>
            <person name="Karlsson E.K."/>
            <person name="Kunjeti S.G."/>
            <person name="Lamour K."/>
            <person name="Liu Z."/>
            <person name="Ma L."/>
            <person name="Maclean D."/>
            <person name="Chibucos M.C."/>
            <person name="McDonald H."/>
            <person name="McWalters J."/>
            <person name="Meijer H.J."/>
            <person name="Morgan W."/>
            <person name="Morris P.F."/>
            <person name="Munro C.A."/>
            <person name="O'Neill K."/>
            <person name="Ospina-Giraldo M."/>
            <person name="Pinzon A."/>
            <person name="Pritchard L."/>
            <person name="Ramsahoye B."/>
            <person name="Ren Q."/>
            <person name="Restrepo S."/>
            <person name="Roy S."/>
            <person name="Sadanandom A."/>
            <person name="Savidor A."/>
            <person name="Schornack S."/>
            <person name="Schwartz D.C."/>
            <person name="Schumann U.D."/>
            <person name="Schwessinger B."/>
            <person name="Seyer L."/>
            <person name="Sharpe T."/>
            <person name="Silvar C."/>
            <person name="Song J."/>
            <person name="Studholme D.J."/>
            <person name="Sykes S."/>
            <person name="Thines M."/>
            <person name="van de Vondervoort P.J."/>
            <person name="Phuntumart V."/>
            <person name="Wawra S."/>
            <person name="Weide R."/>
            <person name="Win J."/>
            <person name="Young C."/>
            <person name="Zhou S."/>
            <person name="Fry W."/>
            <person name="Meyers B.C."/>
            <person name="van West P."/>
            <person name="Ristaino J."/>
            <person name="Govers F."/>
            <person name="Birch P.R."/>
            <person name="Whisson S.C."/>
            <person name="Judelson H.S."/>
            <person name="Nusbaum C."/>
        </authorList>
    </citation>
    <scope>NUCLEOTIDE SEQUENCE [LARGE SCALE GENOMIC DNA]</scope>
    <source>
        <strain evidence="3">T30-4</strain>
    </source>
</reference>
<dbReference type="KEGG" id="pif:PITG_20539"/>
<protein>
    <submittedName>
        <fullName evidence="2">Uncharacterized protein</fullName>
    </submittedName>
</protein>
<dbReference type="eggNOG" id="ENOG502RGHX">
    <property type="taxonomic scope" value="Eukaryota"/>
</dbReference>
<feature type="compositionally biased region" description="Basic residues" evidence="1">
    <location>
        <begin position="206"/>
        <end position="221"/>
    </location>
</feature>
<dbReference type="EMBL" id="DS028277">
    <property type="protein sequence ID" value="EEY55833.1"/>
    <property type="molecule type" value="Genomic_DNA"/>
</dbReference>
<feature type="compositionally biased region" description="Basic and acidic residues" evidence="1">
    <location>
        <begin position="96"/>
        <end position="121"/>
    </location>
</feature>
<name>D0P282_PHYIT</name>
<feature type="compositionally biased region" description="Polar residues" evidence="1">
    <location>
        <begin position="23"/>
        <end position="34"/>
    </location>
</feature>
<organism evidence="2 3">
    <name type="scientific">Phytophthora infestans (strain T30-4)</name>
    <name type="common">Potato late blight agent</name>
    <dbReference type="NCBI Taxonomy" id="403677"/>
    <lineage>
        <taxon>Eukaryota</taxon>
        <taxon>Sar</taxon>
        <taxon>Stramenopiles</taxon>
        <taxon>Oomycota</taxon>
        <taxon>Peronosporomycetes</taxon>
        <taxon>Peronosporales</taxon>
        <taxon>Peronosporaceae</taxon>
        <taxon>Phytophthora</taxon>
    </lineage>
</organism>
<dbReference type="OrthoDB" id="122055at2759"/>
<accession>D0P282</accession>
<dbReference type="AlphaFoldDB" id="D0P282"/>
<dbReference type="GeneID" id="9480252"/>
<proteinExistence type="predicted"/>
<feature type="region of interest" description="Disordered" evidence="1">
    <location>
        <begin position="183"/>
        <end position="221"/>
    </location>
</feature>